<dbReference type="EMBL" id="JACHMI010000001">
    <property type="protein sequence ID" value="MBB6550825.1"/>
    <property type="molecule type" value="Genomic_DNA"/>
</dbReference>
<keyword evidence="4" id="KW-1185">Reference proteome</keyword>
<dbReference type="AlphaFoldDB" id="A0A7X0NWC6"/>
<dbReference type="InterPro" id="IPR007213">
    <property type="entry name" value="Ppm1/Ppm2/Tcmp"/>
</dbReference>
<dbReference type="Pfam" id="PF04072">
    <property type="entry name" value="LCM"/>
    <property type="match status" value="1"/>
</dbReference>
<dbReference type="PANTHER" id="PTHR43619:SF2">
    <property type="entry name" value="S-ADENOSYL-L-METHIONINE-DEPENDENT METHYLTRANSFERASES SUPERFAMILY PROTEIN"/>
    <property type="match status" value="1"/>
</dbReference>
<comment type="caution">
    <text evidence="3">The sequence shown here is derived from an EMBL/GenBank/DDBJ whole genome shotgun (WGS) entry which is preliminary data.</text>
</comment>
<dbReference type="Gene3D" id="3.40.50.150">
    <property type="entry name" value="Vaccinia Virus protein VP39"/>
    <property type="match status" value="1"/>
</dbReference>
<gene>
    <name evidence="3" type="ORF">HD593_005620</name>
</gene>
<dbReference type="GO" id="GO:0008168">
    <property type="term" value="F:methyltransferase activity"/>
    <property type="evidence" value="ECO:0007669"/>
    <property type="project" value="UniProtKB-KW"/>
</dbReference>
<reference evidence="3 4" key="1">
    <citation type="submission" date="2020-08" db="EMBL/GenBank/DDBJ databases">
        <title>Sequencing the genomes of 1000 actinobacteria strains.</title>
        <authorList>
            <person name="Klenk H.-P."/>
        </authorList>
    </citation>
    <scope>NUCLEOTIDE SEQUENCE [LARGE SCALE GENOMIC DNA]</scope>
    <source>
        <strain evidence="3 4">DSM 43768</strain>
    </source>
</reference>
<dbReference type="PANTHER" id="PTHR43619">
    <property type="entry name" value="S-ADENOSYL-L-METHIONINE-DEPENDENT METHYLTRANSFERASE YKTD-RELATED"/>
    <property type="match status" value="1"/>
</dbReference>
<evidence type="ECO:0000313" key="3">
    <source>
        <dbReference type="EMBL" id="MBB6550825.1"/>
    </source>
</evidence>
<name>A0A7X0NWC6_9ACTN</name>
<sequence>MLRAFRLAWPPGTKVFELDFADVLAFKAAVLDGSGATAACHRVEVATDLRQDWPRALAESGFNPGLPAAWLAEGIPPRSIPPAPTPAGAGWPRHTSRNLAKRPLDVLAIETESAPCVNTTCRVQAHRASQARP</sequence>
<proteinExistence type="predicted"/>
<keyword evidence="1" id="KW-0489">Methyltransferase</keyword>
<evidence type="ECO:0000256" key="2">
    <source>
        <dbReference type="ARBA" id="ARBA00022679"/>
    </source>
</evidence>
<dbReference type="Proteomes" id="UP000565579">
    <property type="component" value="Unassembled WGS sequence"/>
</dbReference>
<dbReference type="GO" id="GO:0032259">
    <property type="term" value="P:methylation"/>
    <property type="evidence" value="ECO:0007669"/>
    <property type="project" value="UniProtKB-KW"/>
</dbReference>
<organism evidence="3 4">
    <name type="scientific">Nonomuraea rubra</name>
    <dbReference type="NCBI Taxonomy" id="46180"/>
    <lineage>
        <taxon>Bacteria</taxon>
        <taxon>Bacillati</taxon>
        <taxon>Actinomycetota</taxon>
        <taxon>Actinomycetes</taxon>
        <taxon>Streptosporangiales</taxon>
        <taxon>Streptosporangiaceae</taxon>
        <taxon>Nonomuraea</taxon>
    </lineage>
</organism>
<evidence type="ECO:0000256" key="1">
    <source>
        <dbReference type="ARBA" id="ARBA00022603"/>
    </source>
</evidence>
<protein>
    <submittedName>
        <fullName evidence="3">Uncharacterized protein</fullName>
    </submittedName>
</protein>
<evidence type="ECO:0000313" key="4">
    <source>
        <dbReference type="Proteomes" id="UP000565579"/>
    </source>
</evidence>
<accession>A0A7X0NWC6</accession>
<dbReference type="RefSeq" id="WP_221524997.1">
    <property type="nucleotide sequence ID" value="NZ_BAAAXY010000231.1"/>
</dbReference>
<dbReference type="SUPFAM" id="SSF53335">
    <property type="entry name" value="S-adenosyl-L-methionine-dependent methyltransferases"/>
    <property type="match status" value="1"/>
</dbReference>
<dbReference type="InterPro" id="IPR029063">
    <property type="entry name" value="SAM-dependent_MTases_sf"/>
</dbReference>
<keyword evidence="2" id="KW-0808">Transferase</keyword>